<name>A0ABS6VX36_9GAMM</name>
<dbReference type="RefSeq" id="WP_219045145.1">
    <property type="nucleotide sequence ID" value="NZ_JAHWDQ010000010.1"/>
</dbReference>
<reference evidence="1" key="1">
    <citation type="submission" date="2021-07" db="EMBL/GenBank/DDBJ databases">
        <title>Zhongshania sp. CAU 1632 isolated from seawater.</title>
        <authorList>
            <person name="Kim W."/>
        </authorList>
    </citation>
    <scope>NUCLEOTIDE SEQUENCE</scope>
    <source>
        <strain evidence="1">CAU 1632</strain>
    </source>
</reference>
<evidence type="ECO:0000313" key="1">
    <source>
        <dbReference type="EMBL" id="MBW2942915.1"/>
    </source>
</evidence>
<organism evidence="1 2">
    <name type="scientific">Zhongshania aquimaris</name>
    <dbReference type="NCBI Taxonomy" id="2857107"/>
    <lineage>
        <taxon>Bacteria</taxon>
        <taxon>Pseudomonadati</taxon>
        <taxon>Pseudomonadota</taxon>
        <taxon>Gammaproteobacteria</taxon>
        <taxon>Cellvibrionales</taxon>
        <taxon>Spongiibacteraceae</taxon>
        <taxon>Zhongshania</taxon>
    </lineage>
</organism>
<evidence type="ECO:0008006" key="3">
    <source>
        <dbReference type="Google" id="ProtNLM"/>
    </source>
</evidence>
<sequence>MKDIHIKPALLHVLQNMSDTPFTVAQLTQKYLKHPESQHTAKKSARQYVYRKMLRLMEHGQMKKLSDNNRWPRYQLTSIFISTVVDRPANKEEFKMAEVIQHPSSALRPHELILKEKLSQYRSDMLCALGESEEYSALCNDHPDLRESAQNLYNEARERGATLLGKIKALENMLSQHAG</sequence>
<accession>A0ABS6VX36</accession>
<protein>
    <recommendedName>
        <fullName evidence="3">Response regulator</fullName>
    </recommendedName>
</protein>
<comment type="caution">
    <text evidence="1">The sequence shown here is derived from an EMBL/GenBank/DDBJ whole genome shotgun (WGS) entry which is preliminary data.</text>
</comment>
<proteinExistence type="predicted"/>
<keyword evidence="2" id="KW-1185">Reference proteome</keyword>
<evidence type="ECO:0000313" key="2">
    <source>
        <dbReference type="Proteomes" id="UP001166291"/>
    </source>
</evidence>
<dbReference type="EMBL" id="JAHWDQ010000010">
    <property type="protein sequence ID" value="MBW2942915.1"/>
    <property type="molecule type" value="Genomic_DNA"/>
</dbReference>
<dbReference type="Proteomes" id="UP001166291">
    <property type="component" value="Unassembled WGS sequence"/>
</dbReference>
<gene>
    <name evidence="1" type="ORF">KXJ70_19135</name>
</gene>